<dbReference type="InterPro" id="IPR036291">
    <property type="entry name" value="NAD(P)-bd_dom_sf"/>
</dbReference>
<dbReference type="OrthoDB" id="9809203at2"/>
<dbReference type="STRING" id="1280953.HOC_15752"/>
<dbReference type="GO" id="GO:0005737">
    <property type="term" value="C:cytoplasm"/>
    <property type="evidence" value="ECO:0007669"/>
    <property type="project" value="TreeGrafter"/>
</dbReference>
<evidence type="ECO:0000313" key="2">
    <source>
        <dbReference type="Proteomes" id="UP000024942"/>
    </source>
</evidence>
<comment type="caution">
    <text evidence="1">The sequence shown here is derived from an EMBL/GenBank/DDBJ whole genome shotgun (WGS) entry which is preliminary data.</text>
</comment>
<evidence type="ECO:0000313" key="1">
    <source>
        <dbReference type="EMBL" id="KDA01417.1"/>
    </source>
</evidence>
<dbReference type="Gene3D" id="3.30.1780.10">
    <property type="entry name" value="ornithine cyclodeaminase, domain 1"/>
    <property type="match status" value="1"/>
</dbReference>
<reference evidence="1 2" key="1">
    <citation type="journal article" date="2014" name="Antonie Van Leeuwenhoek">
        <title>Hyphomonas beringensis sp. nov. and Hyphomonas chukchiensis sp. nov., isolated from surface seawater of the Bering Sea and Chukchi Sea.</title>
        <authorList>
            <person name="Li C."/>
            <person name="Lai Q."/>
            <person name="Li G."/>
            <person name="Dong C."/>
            <person name="Wang J."/>
            <person name="Liao Y."/>
            <person name="Shao Z."/>
        </authorList>
    </citation>
    <scope>NUCLEOTIDE SEQUENCE [LARGE SCALE GENOMIC DNA]</scope>
    <source>
        <strain evidence="1 2">SCH89</strain>
    </source>
</reference>
<accession>A0A059G3K6</accession>
<dbReference type="PIRSF" id="PIRSF001439">
    <property type="entry name" value="CryM"/>
    <property type="match status" value="1"/>
</dbReference>
<dbReference type="InterPro" id="IPR023401">
    <property type="entry name" value="ODC_N"/>
</dbReference>
<proteinExistence type="predicted"/>
<keyword evidence="1" id="KW-0456">Lyase</keyword>
<keyword evidence="2" id="KW-1185">Reference proteome</keyword>
<dbReference type="PANTHER" id="PTHR13812">
    <property type="entry name" value="KETIMINE REDUCTASE MU-CRYSTALLIN"/>
    <property type="match status" value="1"/>
</dbReference>
<organism evidence="1 2">
    <name type="scientific">Hyphomonas oceanitis SCH89</name>
    <dbReference type="NCBI Taxonomy" id="1280953"/>
    <lineage>
        <taxon>Bacteria</taxon>
        <taxon>Pseudomonadati</taxon>
        <taxon>Pseudomonadota</taxon>
        <taxon>Alphaproteobacteria</taxon>
        <taxon>Hyphomonadales</taxon>
        <taxon>Hyphomonadaceae</taxon>
        <taxon>Hyphomonas</taxon>
    </lineage>
</organism>
<dbReference type="AlphaFoldDB" id="A0A059G3K6"/>
<dbReference type="EC" id="4.3.1.12" evidence="1"/>
<dbReference type="GO" id="GO:0008473">
    <property type="term" value="F:ornithine cyclodeaminase activity"/>
    <property type="evidence" value="ECO:0007669"/>
    <property type="project" value="UniProtKB-EC"/>
</dbReference>
<dbReference type="InterPro" id="IPR003462">
    <property type="entry name" value="ODC_Mu_crystall"/>
</dbReference>
<protein>
    <submittedName>
        <fullName evidence="1">Ornithine cyclodeaminase</fullName>
        <ecNumber evidence="1">4.3.1.12</ecNumber>
    </submittedName>
</protein>
<name>A0A059G3K6_9PROT</name>
<dbReference type="SUPFAM" id="SSF51735">
    <property type="entry name" value="NAD(P)-binding Rossmann-fold domains"/>
    <property type="match status" value="1"/>
</dbReference>
<dbReference type="RefSeq" id="WP_084146384.1">
    <property type="nucleotide sequence ID" value="NZ_ARYL01000029.1"/>
</dbReference>
<dbReference type="PATRIC" id="fig|1280953.3.peg.3161"/>
<dbReference type="EMBL" id="ARYL01000029">
    <property type="protein sequence ID" value="KDA01417.1"/>
    <property type="molecule type" value="Genomic_DNA"/>
</dbReference>
<dbReference type="Proteomes" id="UP000024942">
    <property type="component" value="Unassembled WGS sequence"/>
</dbReference>
<dbReference type="Pfam" id="PF02423">
    <property type="entry name" value="OCD_Mu_crystall"/>
    <property type="match status" value="1"/>
</dbReference>
<dbReference type="PANTHER" id="PTHR13812:SF19">
    <property type="entry name" value="KETIMINE REDUCTASE MU-CRYSTALLIN"/>
    <property type="match status" value="1"/>
</dbReference>
<dbReference type="eggNOG" id="COG2423">
    <property type="taxonomic scope" value="Bacteria"/>
</dbReference>
<gene>
    <name evidence="1" type="ORF">HOC_15752</name>
</gene>
<sequence length="316" mass="33181">MLVHQRDRILGAVDTSLAIKAIESSFCDYSSGNVQSGAVAHLRFKAPPGDFHVKSAHIGSSPYFVVKMAGSFYKNPERGLASSNGVMMAFDAQTGHTICLLADDGALTDLRTALAGTVAARLVAPARARTLGIVGAGTQAKLHAIWVSHHLGIENVQIWSRQPARAQQLAEDLRDHPFSVTVQTDLSLLSRACDVIVTTTPSQTPLITRDMIRPGLRIVAIGADSPGKTEVAVDVMAAADLILTDSTAQCLAYGECAALDTSAGTRTPPIIEIGEVLLGHREIHLPEDAIAIADLTGLGAQDAAIAELAIKGLSAL</sequence>
<dbReference type="Gene3D" id="3.40.50.720">
    <property type="entry name" value="NAD(P)-binding Rossmann-like Domain"/>
    <property type="match status" value="1"/>
</dbReference>